<dbReference type="Proteomes" id="UP000678499">
    <property type="component" value="Unassembled WGS sequence"/>
</dbReference>
<dbReference type="SMART" id="SM00147">
    <property type="entry name" value="RasGEF"/>
    <property type="match status" value="1"/>
</dbReference>
<dbReference type="CDD" id="cd00155">
    <property type="entry name" value="RasGEF"/>
    <property type="match status" value="1"/>
</dbReference>
<sequence>MPHGAHPVRLFATDSSEVDLTNSTCMRATDDGERIIIPDRRTCVATGLSLNGALFISPKEHLDALIFVAGQMGPGVMDGTGSFLESVSSQELAYWLTVTDWEAFQCIHPYELLYKVLEGESLSGQPMTGNLDVFIRRTSELQYWAATEILGSHEEVHQSGCLVSSCQEYGNVNGALAIVSGLSTPAISRLNHTWEKLPTRIRKVFGELEGLTDPSRNHRRYRMYVGTLKPPVIPYMPILLKDMTFSHEGNQTLLDSLVNFEKMHLLAQSLRMMRACRARSWEIPPPPSTKSEAEVRSYVTSLHVIDCERILNQMSQRVEPRR</sequence>
<evidence type="ECO:0000313" key="4">
    <source>
        <dbReference type="EMBL" id="CAD7278964.1"/>
    </source>
</evidence>
<reference evidence="4" key="1">
    <citation type="submission" date="2020-11" db="EMBL/GenBank/DDBJ databases">
        <authorList>
            <person name="Tran Van P."/>
        </authorList>
    </citation>
    <scope>NUCLEOTIDE SEQUENCE</scope>
</reference>
<dbReference type="AlphaFoldDB" id="A0A7R9GFG7"/>
<dbReference type="InterPro" id="IPR019804">
    <property type="entry name" value="Ras_G-nucl-exch_fac_CS"/>
</dbReference>
<organism evidence="4">
    <name type="scientific">Notodromas monacha</name>
    <dbReference type="NCBI Taxonomy" id="399045"/>
    <lineage>
        <taxon>Eukaryota</taxon>
        <taxon>Metazoa</taxon>
        <taxon>Ecdysozoa</taxon>
        <taxon>Arthropoda</taxon>
        <taxon>Crustacea</taxon>
        <taxon>Oligostraca</taxon>
        <taxon>Ostracoda</taxon>
        <taxon>Podocopa</taxon>
        <taxon>Podocopida</taxon>
        <taxon>Cypridocopina</taxon>
        <taxon>Cypridoidea</taxon>
        <taxon>Cyprididae</taxon>
        <taxon>Notodromas</taxon>
    </lineage>
</organism>
<dbReference type="SUPFAM" id="SSF48366">
    <property type="entry name" value="Ras GEF"/>
    <property type="match status" value="1"/>
</dbReference>
<dbReference type="GO" id="GO:0007265">
    <property type="term" value="P:Ras protein signal transduction"/>
    <property type="evidence" value="ECO:0007669"/>
    <property type="project" value="TreeGrafter"/>
</dbReference>
<evidence type="ECO:0000256" key="1">
    <source>
        <dbReference type="ARBA" id="ARBA00022658"/>
    </source>
</evidence>
<protein>
    <recommendedName>
        <fullName evidence="3">Ras-GEF domain-containing protein</fullName>
    </recommendedName>
</protein>
<keyword evidence="1 2" id="KW-0344">Guanine-nucleotide releasing factor</keyword>
<dbReference type="OrthoDB" id="21144at2759"/>
<gene>
    <name evidence="4" type="ORF">NMOB1V02_LOCUS6653</name>
</gene>
<dbReference type="EMBL" id="CAJPEX010001424">
    <property type="protein sequence ID" value="CAG0919116.1"/>
    <property type="molecule type" value="Genomic_DNA"/>
</dbReference>
<dbReference type="InterPro" id="IPR023578">
    <property type="entry name" value="Ras_GEF_dom_sf"/>
</dbReference>
<dbReference type="InterPro" id="IPR036964">
    <property type="entry name" value="RASGEF_cat_dom_sf"/>
</dbReference>
<dbReference type="PROSITE" id="PS50009">
    <property type="entry name" value="RASGEF_CAT"/>
    <property type="match status" value="1"/>
</dbReference>
<dbReference type="InterPro" id="IPR008937">
    <property type="entry name" value="Ras-like_GEF"/>
</dbReference>
<dbReference type="Pfam" id="PF00617">
    <property type="entry name" value="RasGEF"/>
    <property type="match status" value="1"/>
</dbReference>
<evidence type="ECO:0000256" key="2">
    <source>
        <dbReference type="PROSITE-ProRule" id="PRU00168"/>
    </source>
</evidence>
<accession>A0A7R9GFG7</accession>
<keyword evidence="5" id="KW-1185">Reference proteome</keyword>
<dbReference type="PANTHER" id="PTHR23113">
    <property type="entry name" value="GUANINE NUCLEOTIDE EXCHANGE FACTOR"/>
    <property type="match status" value="1"/>
</dbReference>
<dbReference type="Gene3D" id="1.10.840.10">
    <property type="entry name" value="Ras guanine-nucleotide exchange factors catalytic domain"/>
    <property type="match status" value="1"/>
</dbReference>
<proteinExistence type="predicted"/>
<evidence type="ECO:0000259" key="3">
    <source>
        <dbReference type="PROSITE" id="PS50009"/>
    </source>
</evidence>
<feature type="domain" description="Ras-GEF" evidence="3">
    <location>
        <begin position="88"/>
        <end position="321"/>
    </location>
</feature>
<evidence type="ECO:0000313" key="5">
    <source>
        <dbReference type="Proteomes" id="UP000678499"/>
    </source>
</evidence>
<dbReference type="EMBL" id="OA883461">
    <property type="protein sequence ID" value="CAD7278964.1"/>
    <property type="molecule type" value="Genomic_DNA"/>
</dbReference>
<dbReference type="InterPro" id="IPR001895">
    <property type="entry name" value="RASGEF_cat_dom"/>
</dbReference>
<dbReference type="Gene3D" id="3.10.20.90">
    <property type="entry name" value="Phosphatidylinositol 3-kinase Catalytic Subunit, Chain A, domain 1"/>
    <property type="match status" value="1"/>
</dbReference>
<dbReference type="PANTHER" id="PTHR23113:SF327">
    <property type="entry name" value="EXCHANGE PROTEIN DIRECTLY ACTIVATED BY CAMP, ISOFORM E"/>
    <property type="match status" value="1"/>
</dbReference>
<dbReference type="PROSITE" id="PS00720">
    <property type="entry name" value="RASGEF"/>
    <property type="match status" value="1"/>
</dbReference>
<dbReference type="GO" id="GO:0005886">
    <property type="term" value="C:plasma membrane"/>
    <property type="evidence" value="ECO:0007669"/>
    <property type="project" value="TreeGrafter"/>
</dbReference>
<name>A0A7R9GFG7_9CRUS</name>
<dbReference type="GO" id="GO:0005085">
    <property type="term" value="F:guanyl-nucleotide exchange factor activity"/>
    <property type="evidence" value="ECO:0007669"/>
    <property type="project" value="UniProtKB-KW"/>
</dbReference>